<evidence type="ECO:0000313" key="2">
    <source>
        <dbReference type="Proteomes" id="UP001143856"/>
    </source>
</evidence>
<keyword evidence="2" id="KW-1185">Reference proteome</keyword>
<organism evidence="1 2">
    <name type="scientific">Xylaria curta</name>
    <dbReference type="NCBI Taxonomy" id="42375"/>
    <lineage>
        <taxon>Eukaryota</taxon>
        <taxon>Fungi</taxon>
        <taxon>Dikarya</taxon>
        <taxon>Ascomycota</taxon>
        <taxon>Pezizomycotina</taxon>
        <taxon>Sordariomycetes</taxon>
        <taxon>Xylariomycetidae</taxon>
        <taxon>Xylariales</taxon>
        <taxon>Xylariaceae</taxon>
        <taxon>Xylaria</taxon>
    </lineage>
</organism>
<accession>A0ACC1MJ52</accession>
<name>A0ACC1MJ52_9PEZI</name>
<dbReference type="Proteomes" id="UP001143856">
    <property type="component" value="Unassembled WGS sequence"/>
</dbReference>
<proteinExistence type="predicted"/>
<protein>
    <submittedName>
        <fullName evidence="1">Uncharacterized protein</fullName>
    </submittedName>
</protein>
<sequence length="115" mass="12255">MPKVMSGLMQFAEECKAKPAKAQSDPPQSTEIAGAQAQPETDGFAFGAGGARKPNSLLNDTTFKKLLEAHVHTMPAWVTKRPSLCHLGSYVVLVSHDATRFGGYEASDCAVAYAN</sequence>
<comment type="caution">
    <text evidence="1">The sequence shown here is derived from an EMBL/GenBank/DDBJ whole genome shotgun (WGS) entry which is preliminary data.</text>
</comment>
<gene>
    <name evidence="1" type="ORF">NUW58_g10527</name>
</gene>
<reference evidence="1" key="1">
    <citation type="submission" date="2022-10" db="EMBL/GenBank/DDBJ databases">
        <title>Genome Sequence of Xylaria curta.</title>
        <authorList>
            <person name="Buettner E."/>
        </authorList>
    </citation>
    <scope>NUCLEOTIDE SEQUENCE</scope>
    <source>
        <strain evidence="1">Babe10</strain>
    </source>
</reference>
<evidence type="ECO:0000313" key="1">
    <source>
        <dbReference type="EMBL" id="KAJ2967055.1"/>
    </source>
</evidence>
<dbReference type="EMBL" id="JAPDGR010004836">
    <property type="protein sequence ID" value="KAJ2967055.1"/>
    <property type="molecule type" value="Genomic_DNA"/>
</dbReference>